<dbReference type="GO" id="GO:0003677">
    <property type="term" value="F:DNA binding"/>
    <property type="evidence" value="ECO:0007669"/>
    <property type="project" value="UniProtKB-UniRule"/>
</dbReference>
<dbReference type="GO" id="GO:0045454">
    <property type="term" value="P:cell redox homeostasis"/>
    <property type="evidence" value="ECO:0007669"/>
    <property type="project" value="TreeGrafter"/>
</dbReference>
<evidence type="ECO:0000256" key="7">
    <source>
        <dbReference type="ARBA" id="ARBA00023015"/>
    </source>
</evidence>
<name>A0A2T2Z8A4_9NOCA</name>
<dbReference type="RefSeq" id="WP_063030152.1">
    <property type="nucleotide sequence ID" value="NZ_PYHS01000004.1"/>
</dbReference>
<comment type="PTM">
    <text evidence="11">The Fe-S cluster can be nitrosylated by nitric oxide (NO).</text>
</comment>
<dbReference type="HAMAP" id="MF_01479">
    <property type="entry name" value="WhiB"/>
    <property type="match status" value="1"/>
</dbReference>
<comment type="function">
    <text evidence="11">Acts as a transcriptional regulator. Probably redox-responsive. The apo- but not holo-form probably binds DNA.</text>
</comment>
<dbReference type="PROSITE" id="PS51674">
    <property type="entry name" value="4FE4S_WBL"/>
    <property type="match status" value="1"/>
</dbReference>
<evidence type="ECO:0000256" key="5">
    <source>
        <dbReference type="ARBA" id="ARBA00023004"/>
    </source>
</evidence>
<evidence type="ECO:0000256" key="3">
    <source>
        <dbReference type="ARBA" id="ARBA00022485"/>
    </source>
</evidence>
<feature type="region of interest" description="Disordered" evidence="12">
    <location>
        <begin position="1"/>
        <end position="26"/>
    </location>
</feature>
<gene>
    <name evidence="11" type="primary">whiB</name>
    <name evidence="14" type="ORF">C8259_08900</name>
</gene>
<keyword evidence="6 11" id="KW-0411">Iron-sulfur</keyword>
<comment type="PTM">
    <text evidence="11">Upon Fe-S cluster removal intramolecular disulfide bonds are formed.</text>
</comment>
<dbReference type="GO" id="GO:0046872">
    <property type="term" value="F:metal ion binding"/>
    <property type="evidence" value="ECO:0007669"/>
    <property type="project" value="UniProtKB-KW"/>
</dbReference>
<dbReference type="GO" id="GO:0005737">
    <property type="term" value="C:cytoplasm"/>
    <property type="evidence" value="ECO:0007669"/>
    <property type="project" value="UniProtKB-SubCell"/>
</dbReference>
<evidence type="ECO:0000256" key="11">
    <source>
        <dbReference type="HAMAP-Rule" id="MF_01479"/>
    </source>
</evidence>
<accession>A0A2T2Z8A4</accession>
<feature type="compositionally biased region" description="Basic and acidic residues" evidence="12">
    <location>
        <begin position="1"/>
        <end position="14"/>
    </location>
</feature>
<feature type="binding site" evidence="11">
    <location>
        <position position="39"/>
    </location>
    <ligand>
        <name>[4Fe-4S] cluster</name>
        <dbReference type="ChEBI" id="CHEBI:49883"/>
    </ligand>
</feature>
<comment type="caution">
    <text evidence="14">The sequence shown here is derived from an EMBL/GenBank/DDBJ whole genome shotgun (WGS) entry which is preliminary data.</text>
</comment>
<keyword evidence="7 11" id="KW-0805">Transcription regulation</keyword>
<evidence type="ECO:0000313" key="15">
    <source>
        <dbReference type="Proteomes" id="UP000241647"/>
    </source>
</evidence>
<protein>
    <recommendedName>
        <fullName evidence="11">Transcriptional regulator WhiB</fullName>
    </recommendedName>
</protein>
<evidence type="ECO:0000256" key="9">
    <source>
        <dbReference type="ARBA" id="ARBA00023157"/>
    </source>
</evidence>
<evidence type="ECO:0000256" key="10">
    <source>
        <dbReference type="ARBA" id="ARBA00023163"/>
    </source>
</evidence>
<dbReference type="GO" id="GO:0045892">
    <property type="term" value="P:negative regulation of DNA-templated transcription"/>
    <property type="evidence" value="ECO:0007669"/>
    <property type="project" value="TreeGrafter"/>
</dbReference>
<feature type="domain" description="4Fe-4S Wbl-type" evidence="13">
    <location>
        <begin position="9"/>
        <end position="69"/>
    </location>
</feature>
<dbReference type="GO" id="GO:0051539">
    <property type="term" value="F:4 iron, 4 sulfur cluster binding"/>
    <property type="evidence" value="ECO:0007669"/>
    <property type="project" value="UniProtKB-UniRule"/>
</dbReference>
<evidence type="ECO:0000256" key="8">
    <source>
        <dbReference type="ARBA" id="ARBA00023125"/>
    </source>
</evidence>
<keyword evidence="4 11" id="KW-0479">Metal-binding</keyword>
<evidence type="ECO:0000313" key="14">
    <source>
        <dbReference type="EMBL" id="PSR63959.1"/>
    </source>
</evidence>
<evidence type="ECO:0000256" key="1">
    <source>
        <dbReference type="ARBA" id="ARBA00004496"/>
    </source>
</evidence>
<keyword evidence="3 11" id="KW-0004">4Fe-4S</keyword>
<evidence type="ECO:0000256" key="6">
    <source>
        <dbReference type="ARBA" id="ARBA00023014"/>
    </source>
</evidence>
<dbReference type="InterPro" id="IPR003482">
    <property type="entry name" value="Whib"/>
</dbReference>
<evidence type="ECO:0000256" key="12">
    <source>
        <dbReference type="SAM" id="MobiDB-lite"/>
    </source>
</evidence>
<evidence type="ECO:0000256" key="4">
    <source>
        <dbReference type="ARBA" id="ARBA00022723"/>
    </source>
</evidence>
<comment type="similarity">
    <text evidence="2 11">Belongs to the WhiB family.</text>
</comment>
<keyword evidence="9 11" id="KW-1015">Disulfide bond</keyword>
<reference evidence="14 15" key="1">
    <citation type="submission" date="2018-02" db="EMBL/GenBank/DDBJ databases">
        <title>8 Nocardia nova and 1 Nocardia cyriacigeorgica strain used for evolution to TMP-SMX.</title>
        <authorList>
            <person name="Mehta H."/>
            <person name="Weng J."/>
            <person name="Shamoo Y."/>
        </authorList>
    </citation>
    <scope>NUCLEOTIDE SEQUENCE [LARGE SCALE GENOMIC DNA]</scope>
    <source>
        <strain evidence="14 15">ATCC 33727</strain>
    </source>
</reference>
<comment type="subcellular location">
    <subcellularLocation>
        <location evidence="1 11">Cytoplasm</location>
    </subcellularLocation>
</comment>
<dbReference type="EMBL" id="PYHS01000004">
    <property type="protein sequence ID" value="PSR63959.1"/>
    <property type="molecule type" value="Genomic_DNA"/>
</dbReference>
<dbReference type="Proteomes" id="UP000241647">
    <property type="component" value="Unassembled WGS sequence"/>
</dbReference>
<feature type="binding site" evidence="11">
    <location>
        <position position="45"/>
    </location>
    <ligand>
        <name>[4Fe-4S] cluster</name>
        <dbReference type="ChEBI" id="CHEBI:49883"/>
    </ligand>
</feature>
<feature type="binding site" evidence="11">
    <location>
        <position position="10"/>
    </location>
    <ligand>
        <name>[4Fe-4S] cluster</name>
        <dbReference type="ChEBI" id="CHEBI:49883"/>
    </ligand>
</feature>
<feature type="binding site" evidence="11">
    <location>
        <position position="36"/>
    </location>
    <ligand>
        <name>[4Fe-4S] cluster</name>
        <dbReference type="ChEBI" id="CHEBI:49883"/>
    </ligand>
</feature>
<evidence type="ECO:0000259" key="13">
    <source>
        <dbReference type="PROSITE" id="PS51674"/>
    </source>
</evidence>
<comment type="cofactor">
    <cofactor evidence="11">
        <name>[4Fe-4S] cluster</name>
        <dbReference type="ChEBI" id="CHEBI:49883"/>
    </cofactor>
    <text evidence="11">Binds 1 [4Fe-4S] cluster per subunit. Following nitrosylation of the [4Fe-4S] cluster binds 1 [4Fe-8(NO)] cluster per subunit.</text>
</comment>
<keyword evidence="10 11" id="KW-0804">Transcription</keyword>
<dbReference type="AlphaFoldDB" id="A0A2T2Z8A4"/>
<dbReference type="InterPro" id="IPR034768">
    <property type="entry name" value="4FE4S_WBL"/>
</dbReference>
<dbReference type="Pfam" id="PF02467">
    <property type="entry name" value="Whib"/>
    <property type="match status" value="1"/>
</dbReference>
<proteinExistence type="inferred from homology"/>
<organism evidence="14 15">
    <name type="scientific">Nocardia nova</name>
    <dbReference type="NCBI Taxonomy" id="37330"/>
    <lineage>
        <taxon>Bacteria</taxon>
        <taxon>Bacillati</taxon>
        <taxon>Actinomycetota</taxon>
        <taxon>Actinomycetes</taxon>
        <taxon>Mycobacteriales</taxon>
        <taxon>Nocardiaceae</taxon>
        <taxon>Nocardia</taxon>
    </lineage>
</organism>
<dbReference type="GO" id="GO:0035731">
    <property type="term" value="F:dinitrosyl-iron complex binding"/>
    <property type="evidence" value="ECO:0007669"/>
    <property type="project" value="UniProtKB-UniRule"/>
</dbReference>
<sequence length="184" mass="20324">MAEWRQDALCRADPDPDVFYPDPSDQSRALDAKALCVVCPVRRACAEDAADRHERFGIHGGFRTDDPDEWERLHVYIGRPVPPRRTPEQQAVRCSQCGTEFVAREPDVDQCGPCKRGLVPAEPSIARVRELRDAGWKFGEIAAAAGVSYSTVQSLPRPGREWVSADAEKRILSIEVAPEQAGAA</sequence>
<keyword evidence="11" id="KW-0963">Cytoplasm</keyword>
<keyword evidence="5 11" id="KW-0408">Iron</keyword>
<evidence type="ECO:0000256" key="2">
    <source>
        <dbReference type="ARBA" id="ARBA00006597"/>
    </source>
</evidence>
<keyword evidence="8 11" id="KW-0238">DNA-binding</keyword>
<dbReference type="PANTHER" id="PTHR38839">
    <property type="entry name" value="TRANSCRIPTIONAL REGULATOR WHID-RELATED"/>
    <property type="match status" value="1"/>
</dbReference>
<dbReference type="GO" id="GO:0047134">
    <property type="term" value="F:protein-disulfide reductase [NAD(P)H] activity"/>
    <property type="evidence" value="ECO:0007669"/>
    <property type="project" value="TreeGrafter"/>
</dbReference>